<feature type="compositionally biased region" description="Basic residues" evidence="1">
    <location>
        <begin position="277"/>
        <end position="290"/>
    </location>
</feature>
<feature type="compositionally biased region" description="Basic and acidic residues" evidence="1">
    <location>
        <begin position="157"/>
        <end position="176"/>
    </location>
</feature>
<dbReference type="EMBL" id="VSRR010004015">
    <property type="protein sequence ID" value="MPC38222.1"/>
    <property type="molecule type" value="Genomic_DNA"/>
</dbReference>
<organism evidence="2 3">
    <name type="scientific">Portunus trituberculatus</name>
    <name type="common">Swimming crab</name>
    <name type="synonym">Neptunus trituberculatus</name>
    <dbReference type="NCBI Taxonomy" id="210409"/>
    <lineage>
        <taxon>Eukaryota</taxon>
        <taxon>Metazoa</taxon>
        <taxon>Ecdysozoa</taxon>
        <taxon>Arthropoda</taxon>
        <taxon>Crustacea</taxon>
        <taxon>Multicrustacea</taxon>
        <taxon>Malacostraca</taxon>
        <taxon>Eumalacostraca</taxon>
        <taxon>Eucarida</taxon>
        <taxon>Decapoda</taxon>
        <taxon>Pleocyemata</taxon>
        <taxon>Brachyura</taxon>
        <taxon>Eubrachyura</taxon>
        <taxon>Portunoidea</taxon>
        <taxon>Portunidae</taxon>
        <taxon>Portuninae</taxon>
        <taxon>Portunus</taxon>
    </lineage>
</organism>
<feature type="compositionally biased region" description="Low complexity" evidence="1">
    <location>
        <begin position="178"/>
        <end position="192"/>
    </location>
</feature>
<evidence type="ECO:0000313" key="2">
    <source>
        <dbReference type="EMBL" id="MPC38222.1"/>
    </source>
</evidence>
<sequence>MDEKCKSQRHSAALGPRFVCLVVCRDKHQCPELVRHRLITNLRTPAKPGRGAAPEGQTLPVYHHFHCVLSGAPRLTPAFVITTRDLAEGTLYRTLYQEKQEERTHTVLDCCPGWSRTVNEDTAGGRRNRQQKRNGNGADEGCRFRSTSTPENGSIEITREGKVFRLVDSTQERHNASDPGGQQEGTGTEDQPPISHPHDLHNSSEEFHRALLSKKKEPTRSVVSPALSDHFPSTKEDKGDSPVNISKPRRFRHQRNSKANTRRHRRRHYHDGTKGSIGRRNHHHHRRQRLRALTSRDADVQAETIYENGSNNNRYHYSSSNDNETEYDAYSYTIILTGENEGERGAGGEGQRPSEELTQVLHPKKTEKEGVVSTSYASATLRLIQLSIHE</sequence>
<keyword evidence="3" id="KW-1185">Reference proteome</keyword>
<feature type="region of interest" description="Disordered" evidence="1">
    <location>
        <begin position="119"/>
        <end position="201"/>
    </location>
</feature>
<comment type="caution">
    <text evidence="2">The sequence shown here is derived from an EMBL/GenBank/DDBJ whole genome shotgun (WGS) entry which is preliminary data.</text>
</comment>
<name>A0A5B7EVH2_PORTR</name>
<proteinExistence type="predicted"/>
<gene>
    <name evidence="2" type="ORF">E2C01_031728</name>
</gene>
<feature type="region of interest" description="Disordered" evidence="1">
    <location>
        <begin position="213"/>
        <end position="294"/>
    </location>
</feature>
<dbReference type="Proteomes" id="UP000324222">
    <property type="component" value="Unassembled WGS sequence"/>
</dbReference>
<evidence type="ECO:0000256" key="1">
    <source>
        <dbReference type="SAM" id="MobiDB-lite"/>
    </source>
</evidence>
<dbReference type="AlphaFoldDB" id="A0A5B7EVH2"/>
<feature type="compositionally biased region" description="Basic residues" evidence="1">
    <location>
        <begin position="247"/>
        <end position="269"/>
    </location>
</feature>
<accession>A0A5B7EVH2</accession>
<reference evidence="2 3" key="1">
    <citation type="submission" date="2019-05" db="EMBL/GenBank/DDBJ databases">
        <title>Another draft genome of Portunus trituberculatus and its Hox gene families provides insights of decapod evolution.</title>
        <authorList>
            <person name="Jeong J.-H."/>
            <person name="Song I."/>
            <person name="Kim S."/>
            <person name="Choi T."/>
            <person name="Kim D."/>
            <person name="Ryu S."/>
            <person name="Kim W."/>
        </authorList>
    </citation>
    <scope>NUCLEOTIDE SEQUENCE [LARGE SCALE GENOMIC DNA]</scope>
    <source>
        <tissue evidence="2">Muscle</tissue>
    </source>
</reference>
<protein>
    <submittedName>
        <fullName evidence="2">Uncharacterized protein</fullName>
    </submittedName>
</protein>
<evidence type="ECO:0000313" key="3">
    <source>
        <dbReference type="Proteomes" id="UP000324222"/>
    </source>
</evidence>